<feature type="domain" description="DNA replication/recombination mediator RecO N-terminal" evidence="8">
    <location>
        <begin position="7"/>
        <end position="75"/>
    </location>
</feature>
<dbReference type="PANTHER" id="PTHR33991">
    <property type="entry name" value="DNA REPAIR PROTEIN RECO"/>
    <property type="match status" value="1"/>
</dbReference>
<evidence type="ECO:0000313" key="9">
    <source>
        <dbReference type="EMBL" id="HIX36047.1"/>
    </source>
</evidence>
<dbReference type="Gene3D" id="6.20.220.20">
    <property type="entry name" value="Recombination protein O, zinc-binding domain"/>
    <property type="match status" value="1"/>
</dbReference>
<dbReference type="GO" id="GO:0006302">
    <property type="term" value="P:double-strand break repair"/>
    <property type="evidence" value="ECO:0007669"/>
    <property type="project" value="TreeGrafter"/>
</dbReference>
<evidence type="ECO:0000256" key="6">
    <source>
        <dbReference type="ARBA" id="ARBA00033409"/>
    </source>
</evidence>
<evidence type="ECO:0000256" key="4">
    <source>
        <dbReference type="ARBA" id="ARBA00023172"/>
    </source>
</evidence>
<reference evidence="9" key="1">
    <citation type="journal article" date="2021" name="PeerJ">
        <title>Extensive microbial diversity within the chicken gut microbiome revealed by metagenomics and culture.</title>
        <authorList>
            <person name="Gilroy R."/>
            <person name="Ravi A."/>
            <person name="Getino M."/>
            <person name="Pursley I."/>
            <person name="Horton D.L."/>
            <person name="Alikhan N.F."/>
            <person name="Baker D."/>
            <person name="Gharbi K."/>
            <person name="Hall N."/>
            <person name="Watson M."/>
            <person name="Adriaenssens E.M."/>
            <person name="Foster-Nyarko E."/>
            <person name="Jarju S."/>
            <person name="Secka A."/>
            <person name="Antonio M."/>
            <person name="Oren A."/>
            <person name="Chaudhuri R.R."/>
            <person name="La Ragione R."/>
            <person name="Hildebrand F."/>
            <person name="Pallen M.J."/>
        </authorList>
    </citation>
    <scope>NUCLEOTIDE SEQUENCE</scope>
    <source>
        <strain evidence="9">ChiSxjej3B15-572</strain>
    </source>
</reference>
<reference evidence="9" key="2">
    <citation type="submission" date="2021-04" db="EMBL/GenBank/DDBJ databases">
        <authorList>
            <person name="Gilroy R."/>
        </authorList>
    </citation>
    <scope>NUCLEOTIDE SEQUENCE</scope>
    <source>
        <strain evidence="9">ChiSxjej3B15-572</strain>
    </source>
</reference>
<keyword evidence="3 7" id="KW-0227">DNA damage</keyword>
<dbReference type="Pfam" id="PF11967">
    <property type="entry name" value="RecO_N"/>
    <property type="match status" value="1"/>
</dbReference>
<dbReference type="Proteomes" id="UP000824231">
    <property type="component" value="Unassembled WGS sequence"/>
</dbReference>
<dbReference type="EMBL" id="DXFH01000027">
    <property type="protein sequence ID" value="HIX36047.1"/>
    <property type="molecule type" value="Genomic_DNA"/>
</dbReference>
<dbReference type="GO" id="GO:0043590">
    <property type="term" value="C:bacterial nucleoid"/>
    <property type="evidence" value="ECO:0007669"/>
    <property type="project" value="TreeGrafter"/>
</dbReference>
<sequence length="260" mass="29751">MSRVNESFAGIIMNRRDYREHDLLVKILTDSMGPLMFLVRGAKRNRSKLAAAVLPFSYGQYVGILDDQRLSYLLTVKELYQWSKIGDDIGRNAYATYLLDLVDRAFKEGQAIGAWYQQIARAITLINDGRDPQIITNVLEVQLLGRFGVAPQWQHCVVCGRQTGPFDYSEAYGGLLCADHFEKDPHRLHLGTKTVSYLQLFATLNLQKVNQVNVQPLVKRNLRWALDKIYNDQVGLSLKSKHFIDSMSNWDRDLNSLLKK</sequence>
<dbReference type="SUPFAM" id="SSF57863">
    <property type="entry name" value="ArfGap/RecO-like zinc finger"/>
    <property type="match status" value="1"/>
</dbReference>
<gene>
    <name evidence="7 9" type="primary">recO</name>
    <name evidence="9" type="ORF">H9856_06650</name>
</gene>
<evidence type="ECO:0000256" key="2">
    <source>
        <dbReference type="ARBA" id="ARBA00021310"/>
    </source>
</evidence>
<dbReference type="InterPro" id="IPR042242">
    <property type="entry name" value="RecO_C"/>
</dbReference>
<evidence type="ECO:0000256" key="5">
    <source>
        <dbReference type="ARBA" id="ARBA00023204"/>
    </source>
</evidence>
<accession>A0A9D1VII2</accession>
<dbReference type="SUPFAM" id="SSF50249">
    <property type="entry name" value="Nucleic acid-binding proteins"/>
    <property type="match status" value="1"/>
</dbReference>
<dbReference type="InterPro" id="IPR037278">
    <property type="entry name" value="ARFGAP/RecO"/>
</dbReference>
<dbReference type="GO" id="GO:0006310">
    <property type="term" value="P:DNA recombination"/>
    <property type="evidence" value="ECO:0007669"/>
    <property type="project" value="UniProtKB-UniRule"/>
</dbReference>
<organism evidence="9 10">
    <name type="scientific">Candidatus Limosilactobacillus merdigallinarum</name>
    <dbReference type="NCBI Taxonomy" id="2838652"/>
    <lineage>
        <taxon>Bacteria</taxon>
        <taxon>Bacillati</taxon>
        <taxon>Bacillota</taxon>
        <taxon>Bacilli</taxon>
        <taxon>Lactobacillales</taxon>
        <taxon>Lactobacillaceae</taxon>
        <taxon>Limosilactobacillus</taxon>
    </lineage>
</organism>
<protein>
    <recommendedName>
        <fullName evidence="2 7">DNA repair protein RecO</fullName>
    </recommendedName>
    <alternativeName>
        <fullName evidence="6 7">Recombination protein O</fullName>
    </alternativeName>
</protein>
<evidence type="ECO:0000256" key="1">
    <source>
        <dbReference type="ARBA" id="ARBA00007452"/>
    </source>
</evidence>
<dbReference type="HAMAP" id="MF_00201">
    <property type="entry name" value="RecO"/>
    <property type="match status" value="1"/>
</dbReference>
<evidence type="ECO:0000313" key="10">
    <source>
        <dbReference type="Proteomes" id="UP000824231"/>
    </source>
</evidence>
<evidence type="ECO:0000256" key="3">
    <source>
        <dbReference type="ARBA" id="ARBA00022763"/>
    </source>
</evidence>
<comment type="similarity">
    <text evidence="1 7">Belongs to the RecO family.</text>
</comment>
<proteinExistence type="inferred from homology"/>
<dbReference type="NCBIfam" id="TIGR00613">
    <property type="entry name" value="reco"/>
    <property type="match status" value="1"/>
</dbReference>
<keyword evidence="5 7" id="KW-0234">DNA repair</keyword>
<name>A0A9D1VII2_9LACO</name>
<dbReference type="Pfam" id="PF02565">
    <property type="entry name" value="RecO_C"/>
    <property type="match status" value="1"/>
</dbReference>
<dbReference type="InterPro" id="IPR022572">
    <property type="entry name" value="DNA_rep/recomb_RecO_N"/>
</dbReference>
<dbReference type="Gene3D" id="2.40.50.140">
    <property type="entry name" value="Nucleic acid-binding proteins"/>
    <property type="match status" value="1"/>
</dbReference>
<evidence type="ECO:0000259" key="8">
    <source>
        <dbReference type="Pfam" id="PF11967"/>
    </source>
</evidence>
<comment type="function">
    <text evidence="7">Involved in DNA repair and RecF pathway recombination.</text>
</comment>
<keyword evidence="4 7" id="KW-0233">DNA recombination</keyword>
<comment type="caution">
    <text evidence="9">The sequence shown here is derived from an EMBL/GenBank/DDBJ whole genome shotgun (WGS) entry which is preliminary data.</text>
</comment>
<dbReference type="PANTHER" id="PTHR33991:SF1">
    <property type="entry name" value="DNA REPAIR PROTEIN RECO"/>
    <property type="match status" value="1"/>
</dbReference>
<dbReference type="AlphaFoldDB" id="A0A9D1VII2"/>
<dbReference type="InterPro" id="IPR012340">
    <property type="entry name" value="NA-bd_OB-fold"/>
</dbReference>
<evidence type="ECO:0000256" key="7">
    <source>
        <dbReference type="HAMAP-Rule" id="MF_00201"/>
    </source>
</evidence>
<dbReference type="Gene3D" id="1.20.1440.120">
    <property type="entry name" value="Recombination protein O, C-terminal domain"/>
    <property type="match status" value="1"/>
</dbReference>
<dbReference type="InterPro" id="IPR003717">
    <property type="entry name" value="RecO"/>
</dbReference>